<feature type="domain" description="Acyl-CoA dehydrogenase/oxidase N-terminal" evidence="8">
    <location>
        <begin position="19"/>
        <end position="122"/>
    </location>
</feature>
<dbReference type="PANTHER" id="PTHR43884:SF12">
    <property type="entry name" value="ISOVALERYL-COA DEHYDROGENASE, MITOCHONDRIAL-RELATED"/>
    <property type="match status" value="1"/>
</dbReference>
<dbReference type="SUPFAM" id="SSF56645">
    <property type="entry name" value="Acyl-CoA dehydrogenase NM domain-like"/>
    <property type="match status" value="1"/>
</dbReference>
<evidence type="ECO:0000259" key="8">
    <source>
        <dbReference type="Pfam" id="PF02771"/>
    </source>
</evidence>
<dbReference type="EMBL" id="JBHSFP010000030">
    <property type="protein sequence ID" value="MFC4535369.1"/>
    <property type="molecule type" value="Genomic_DNA"/>
</dbReference>
<dbReference type="Proteomes" id="UP001596004">
    <property type="component" value="Unassembled WGS sequence"/>
</dbReference>
<dbReference type="Gene3D" id="1.20.140.10">
    <property type="entry name" value="Butyryl-CoA Dehydrogenase, subunit A, domain 3"/>
    <property type="match status" value="1"/>
</dbReference>
<protein>
    <submittedName>
        <fullName evidence="9">Acyl-CoA dehydrogenase family protein</fullName>
        <ecNumber evidence="9">1.-.-.-</ecNumber>
    </submittedName>
</protein>
<evidence type="ECO:0000259" key="7">
    <source>
        <dbReference type="Pfam" id="PF02770"/>
    </source>
</evidence>
<dbReference type="EC" id="1.-.-.-" evidence="9"/>
<dbReference type="Gene3D" id="2.40.110.10">
    <property type="entry name" value="Butyryl-CoA Dehydrogenase, subunit A, domain 2"/>
    <property type="match status" value="1"/>
</dbReference>
<evidence type="ECO:0000259" key="6">
    <source>
        <dbReference type="Pfam" id="PF00441"/>
    </source>
</evidence>
<dbReference type="InterPro" id="IPR046373">
    <property type="entry name" value="Acyl-CoA_Oxase/DH_mid-dom_sf"/>
</dbReference>
<comment type="cofactor">
    <cofactor evidence="1 5">
        <name>FAD</name>
        <dbReference type="ChEBI" id="CHEBI:57692"/>
    </cofactor>
</comment>
<keyword evidence="4 5" id="KW-0274">FAD</keyword>
<dbReference type="InterPro" id="IPR009100">
    <property type="entry name" value="AcylCoA_DH/oxidase_NM_dom_sf"/>
</dbReference>
<dbReference type="InterPro" id="IPR037069">
    <property type="entry name" value="AcylCoA_DH/ox_N_sf"/>
</dbReference>
<proteinExistence type="inferred from homology"/>
<dbReference type="SUPFAM" id="SSF47203">
    <property type="entry name" value="Acyl-CoA dehydrogenase C-terminal domain-like"/>
    <property type="match status" value="1"/>
</dbReference>
<name>A0ABV9CS82_9ACTN</name>
<dbReference type="Pfam" id="PF02770">
    <property type="entry name" value="Acyl-CoA_dh_M"/>
    <property type="match status" value="1"/>
</dbReference>
<reference evidence="10" key="1">
    <citation type="journal article" date="2019" name="Int. J. Syst. Evol. Microbiol.">
        <title>The Global Catalogue of Microorganisms (GCM) 10K type strain sequencing project: providing services to taxonomists for standard genome sequencing and annotation.</title>
        <authorList>
            <consortium name="The Broad Institute Genomics Platform"/>
            <consortium name="The Broad Institute Genome Sequencing Center for Infectious Disease"/>
            <person name="Wu L."/>
            <person name="Ma J."/>
        </authorList>
    </citation>
    <scope>NUCLEOTIDE SEQUENCE [LARGE SCALE GENOMIC DNA]</scope>
    <source>
        <strain evidence="10">CGMCC 4.7132</strain>
    </source>
</reference>
<dbReference type="PANTHER" id="PTHR43884">
    <property type="entry name" value="ACYL-COA DEHYDROGENASE"/>
    <property type="match status" value="1"/>
</dbReference>
<dbReference type="Gene3D" id="1.10.540.10">
    <property type="entry name" value="Acyl-CoA dehydrogenase/oxidase, N-terminal domain"/>
    <property type="match status" value="1"/>
</dbReference>
<keyword evidence="5 9" id="KW-0560">Oxidoreductase</keyword>
<dbReference type="Pfam" id="PF02771">
    <property type="entry name" value="Acyl-CoA_dh_N"/>
    <property type="match status" value="1"/>
</dbReference>
<dbReference type="InterPro" id="IPR013786">
    <property type="entry name" value="AcylCoA_DH/ox_N"/>
</dbReference>
<comment type="caution">
    <text evidence="9">The sequence shown here is derived from an EMBL/GenBank/DDBJ whole genome shotgun (WGS) entry which is preliminary data.</text>
</comment>
<organism evidence="9 10">
    <name type="scientific">Sphaerisporangium dianthi</name>
    <dbReference type="NCBI Taxonomy" id="1436120"/>
    <lineage>
        <taxon>Bacteria</taxon>
        <taxon>Bacillati</taxon>
        <taxon>Actinomycetota</taxon>
        <taxon>Actinomycetes</taxon>
        <taxon>Streptosporangiales</taxon>
        <taxon>Streptosporangiaceae</taxon>
        <taxon>Sphaerisporangium</taxon>
    </lineage>
</organism>
<keyword evidence="3 5" id="KW-0285">Flavoprotein</keyword>
<keyword evidence="10" id="KW-1185">Reference proteome</keyword>
<evidence type="ECO:0000313" key="10">
    <source>
        <dbReference type="Proteomes" id="UP001596004"/>
    </source>
</evidence>
<evidence type="ECO:0000256" key="5">
    <source>
        <dbReference type="RuleBase" id="RU362125"/>
    </source>
</evidence>
<sequence length="386" mass="40521">MTSSLTEPPALDLAPAVDRAAARRFAQTHVAPLAGRFDQDGRVPQETLDQIGAAGLWAPFLPVEYGGRGASMLTVGHVHEEVGRACSSVRSLLTVHGMVSWAVLRFGGPEQRRRWLPPLAAGTVLGAFCLSEPGAGSDAANLTARATRGARGWVVDGVKKWITGGQRADLFLVFARTGSGIGAFLVPRDAPGVTVTPIHGMLGTRGSMLAEITFDGAQAGPDALVGPDGFAAGMVMTGVLDLGRYSVAAGSVGILQACLDACARYTARREVSSGPLRDLQLIQAKVSDMVTDTRAARLLYEEAGRLKDRGDAGTLMATWVAKYFASVAAARHAAEAVQIHGAAGCGPGHPVERLYRDAKVMEIIEGSNEIQRITIAADAYRETSHG</sequence>
<evidence type="ECO:0000256" key="2">
    <source>
        <dbReference type="ARBA" id="ARBA00009347"/>
    </source>
</evidence>
<evidence type="ECO:0000256" key="3">
    <source>
        <dbReference type="ARBA" id="ARBA00022630"/>
    </source>
</evidence>
<feature type="domain" description="Acyl-CoA dehydrogenase/oxidase C-terminal" evidence="6">
    <location>
        <begin position="235"/>
        <end position="377"/>
    </location>
</feature>
<accession>A0ABV9CS82</accession>
<dbReference type="PIRSF" id="PIRSF016578">
    <property type="entry name" value="HsaA"/>
    <property type="match status" value="1"/>
</dbReference>
<dbReference type="InterPro" id="IPR036250">
    <property type="entry name" value="AcylCo_DH-like_C"/>
</dbReference>
<feature type="domain" description="Acyl-CoA oxidase/dehydrogenase middle" evidence="7">
    <location>
        <begin position="127"/>
        <end position="216"/>
    </location>
</feature>
<dbReference type="GO" id="GO:0016491">
    <property type="term" value="F:oxidoreductase activity"/>
    <property type="evidence" value="ECO:0007669"/>
    <property type="project" value="UniProtKB-KW"/>
</dbReference>
<dbReference type="Pfam" id="PF00441">
    <property type="entry name" value="Acyl-CoA_dh_1"/>
    <property type="match status" value="1"/>
</dbReference>
<dbReference type="InterPro" id="IPR006091">
    <property type="entry name" value="Acyl-CoA_Oxase/DH_mid-dom"/>
</dbReference>
<gene>
    <name evidence="9" type="ORF">ACFO60_31790</name>
</gene>
<dbReference type="RefSeq" id="WP_380847787.1">
    <property type="nucleotide sequence ID" value="NZ_JBHSFP010000030.1"/>
</dbReference>
<evidence type="ECO:0000313" key="9">
    <source>
        <dbReference type="EMBL" id="MFC4535369.1"/>
    </source>
</evidence>
<comment type="similarity">
    <text evidence="2 5">Belongs to the acyl-CoA dehydrogenase family.</text>
</comment>
<evidence type="ECO:0000256" key="4">
    <source>
        <dbReference type="ARBA" id="ARBA00022827"/>
    </source>
</evidence>
<dbReference type="InterPro" id="IPR009075">
    <property type="entry name" value="AcylCo_DH/oxidase_C"/>
</dbReference>
<evidence type="ECO:0000256" key="1">
    <source>
        <dbReference type="ARBA" id="ARBA00001974"/>
    </source>
</evidence>